<dbReference type="PANTHER" id="PTHR21011">
    <property type="entry name" value="MITOCHONDRIAL 28S RIBOSOMAL PROTEIN S6"/>
    <property type="match status" value="1"/>
</dbReference>
<dbReference type="AlphaFoldDB" id="A0A2G9YIL9"/>
<evidence type="ECO:0000256" key="1">
    <source>
        <dbReference type="ARBA" id="ARBA00009512"/>
    </source>
</evidence>
<dbReference type="GO" id="GO:0006412">
    <property type="term" value="P:translation"/>
    <property type="evidence" value="ECO:0007669"/>
    <property type="project" value="UniProtKB-UniRule"/>
</dbReference>
<keyword evidence="2 6" id="KW-0689">Ribosomal protein</keyword>
<dbReference type="HAMAP" id="MF_00360">
    <property type="entry name" value="Ribosomal_bS6"/>
    <property type="match status" value="1"/>
</dbReference>
<dbReference type="InterPro" id="IPR020814">
    <property type="entry name" value="Ribosomal_S6_plastid/chlpt"/>
</dbReference>
<evidence type="ECO:0000256" key="4">
    <source>
        <dbReference type="ARBA" id="ARBA00035104"/>
    </source>
</evidence>
<dbReference type="CDD" id="cd00473">
    <property type="entry name" value="bS6"/>
    <property type="match status" value="1"/>
</dbReference>
<organism evidence="7 8">
    <name type="scientific">Candidatus Sherwoodlollariibacterium unditelluris</name>
    <dbReference type="NCBI Taxonomy" id="1974757"/>
    <lineage>
        <taxon>Bacteria</taxon>
        <taxon>Pseudomonadati</taxon>
        <taxon>Candidatus Omnitrophota</taxon>
        <taxon>Candidatus Sherwoodlollariibacterium</taxon>
    </lineage>
</organism>
<evidence type="ECO:0000256" key="2">
    <source>
        <dbReference type="ARBA" id="ARBA00022980"/>
    </source>
</evidence>
<accession>A0A2G9YIL9</accession>
<evidence type="ECO:0000256" key="6">
    <source>
        <dbReference type="HAMAP-Rule" id="MF_00360"/>
    </source>
</evidence>
<gene>
    <name evidence="6 7" type="primary">rpsF</name>
    <name evidence="7" type="ORF">COX41_04830</name>
</gene>
<dbReference type="EMBL" id="PCRK01000118">
    <property type="protein sequence ID" value="PIP19065.1"/>
    <property type="molecule type" value="Genomic_DNA"/>
</dbReference>
<dbReference type="InterPro" id="IPR035980">
    <property type="entry name" value="Ribosomal_bS6_sf"/>
</dbReference>
<protein>
    <recommendedName>
        <fullName evidence="5 6">Small ribosomal subunit protein bS6</fullName>
    </recommendedName>
</protein>
<evidence type="ECO:0000256" key="5">
    <source>
        <dbReference type="ARBA" id="ARBA00035294"/>
    </source>
</evidence>
<name>A0A2G9YIL9_9BACT</name>
<dbReference type="GO" id="GO:1990904">
    <property type="term" value="C:ribonucleoprotein complex"/>
    <property type="evidence" value="ECO:0007669"/>
    <property type="project" value="UniProtKB-KW"/>
</dbReference>
<dbReference type="SUPFAM" id="SSF54995">
    <property type="entry name" value="Ribosomal protein S6"/>
    <property type="match status" value="1"/>
</dbReference>
<proteinExistence type="inferred from homology"/>
<dbReference type="Pfam" id="PF01250">
    <property type="entry name" value="Ribosomal_S6"/>
    <property type="match status" value="1"/>
</dbReference>
<dbReference type="InterPro" id="IPR000529">
    <property type="entry name" value="Ribosomal_bS6"/>
</dbReference>
<reference evidence="7 8" key="1">
    <citation type="submission" date="2017-09" db="EMBL/GenBank/DDBJ databases">
        <title>Depth-based differentiation of microbial function through sediment-hosted aquifers and enrichment of novel symbionts in the deep terrestrial subsurface.</title>
        <authorList>
            <person name="Probst A.J."/>
            <person name="Ladd B."/>
            <person name="Jarett J.K."/>
            <person name="Geller-Mcgrath D.E."/>
            <person name="Sieber C.M."/>
            <person name="Emerson J.B."/>
            <person name="Anantharaman K."/>
            <person name="Thomas B.C."/>
            <person name="Malmstrom R."/>
            <person name="Stieglmeier M."/>
            <person name="Klingl A."/>
            <person name="Woyke T."/>
            <person name="Ryan C.M."/>
            <person name="Banfield J.F."/>
        </authorList>
    </citation>
    <scope>NUCLEOTIDE SEQUENCE [LARGE SCALE GENOMIC DNA]</scope>
    <source>
        <strain evidence="7">CG23_combo_of_CG06-09_8_20_14_all_41_10</strain>
    </source>
</reference>
<evidence type="ECO:0000313" key="8">
    <source>
        <dbReference type="Proteomes" id="UP000231292"/>
    </source>
</evidence>
<dbReference type="NCBIfam" id="TIGR00166">
    <property type="entry name" value="S6"/>
    <property type="match status" value="1"/>
</dbReference>
<dbReference type="PANTHER" id="PTHR21011:SF1">
    <property type="entry name" value="SMALL RIBOSOMAL SUBUNIT PROTEIN BS6M"/>
    <property type="match status" value="1"/>
</dbReference>
<dbReference type="Proteomes" id="UP000231292">
    <property type="component" value="Unassembled WGS sequence"/>
</dbReference>
<dbReference type="Gene3D" id="3.30.70.60">
    <property type="match status" value="1"/>
</dbReference>
<comment type="similarity">
    <text evidence="1 6">Belongs to the bacterial ribosomal protein bS6 family.</text>
</comment>
<dbReference type="GO" id="GO:0005840">
    <property type="term" value="C:ribosome"/>
    <property type="evidence" value="ECO:0007669"/>
    <property type="project" value="UniProtKB-KW"/>
</dbReference>
<dbReference type="GO" id="GO:0003735">
    <property type="term" value="F:structural constituent of ribosome"/>
    <property type="evidence" value="ECO:0007669"/>
    <property type="project" value="InterPro"/>
</dbReference>
<evidence type="ECO:0000256" key="3">
    <source>
        <dbReference type="ARBA" id="ARBA00023274"/>
    </source>
</evidence>
<dbReference type="GO" id="GO:0005737">
    <property type="term" value="C:cytoplasm"/>
    <property type="evidence" value="ECO:0007669"/>
    <property type="project" value="UniProtKB-ARBA"/>
</dbReference>
<keyword evidence="6" id="KW-0694">RNA-binding</keyword>
<comment type="function">
    <text evidence="4 6">Binds together with bS18 to 16S ribosomal RNA.</text>
</comment>
<keyword evidence="6" id="KW-0699">rRNA-binding</keyword>
<comment type="caution">
    <text evidence="7">The sequence shown here is derived from an EMBL/GenBank/DDBJ whole genome shotgun (WGS) entry which is preliminary data.</text>
</comment>
<sequence>MKKYEAIFIVKPDLSEEAKKNLFRQINDVVIKNSGVVTQGALWAEKKKLIFPIKKYTEGVYYLLNFSLNPLAIKEIHHAYKLNENILRVLITLMK</sequence>
<evidence type="ECO:0000313" key="7">
    <source>
        <dbReference type="EMBL" id="PIP19065.1"/>
    </source>
</evidence>
<dbReference type="InterPro" id="IPR014717">
    <property type="entry name" value="Transl_elong_EF1B/ribsomal_bS6"/>
</dbReference>
<dbReference type="GO" id="GO:0070181">
    <property type="term" value="F:small ribosomal subunit rRNA binding"/>
    <property type="evidence" value="ECO:0007669"/>
    <property type="project" value="TreeGrafter"/>
</dbReference>
<keyword evidence="3 6" id="KW-0687">Ribonucleoprotein</keyword>